<proteinExistence type="predicted"/>
<keyword evidence="1" id="KW-1133">Transmembrane helix</keyword>
<feature type="transmembrane region" description="Helical" evidence="1">
    <location>
        <begin position="12"/>
        <end position="33"/>
    </location>
</feature>
<keyword evidence="1" id="KW-0812">Transmembrane</keyword>
<name>A0A2N5ZFJ8_MUIH1</name>
<dbReference type="EMBL" id="PKTG01000087">
    <property type="protein sequence ID" value="PLX17406.1"/>
    <property type="molecule type" value="Genomic_DNA"/>
</dbReference>
<feature type="transmembrane region" description="Helical" evidence="1">
    <location>
        <begin position="320"/>
        <end position="338"/>
    </location>
</feature>
<sequence>MLEFLKKIDRRVIYLCIALSVIIPMLVGVEFPVPTSPMTDQVYEAFNNLEPGSTVIISADYDAGSQAEIQPMTLAILKYCFENNIKVIVLGLWPLGANLVENALYNDKVKISPDRAKALIAEGKKVFVISKDTASCEMTIEERDGKFVYVDEREEGKDGEECLAFSPEDSYYVKGVINAIDREVKPGIDYLNTGYKAGQVVVITQMLEDVVGALETDISGEPIKDMEIVKGLKTINDIDLIFSLSSGTPGAKEWVVYANGKKNVPVACGVTAVSATEFLPYLNSGQLSGMLAGLAGAAEFETATGYDQGKATEGMSPQSFAHLVIILFIVVGNIIFLLEKKKS</sequence>
<dbReference type="Proteomes" id="UP000234857">
    <property type="component" value="Unassembled WGS sequence"/>
</dbReference>
<evidence type="ECO:0000313" key="2">
    <source>
        <dbReference type="EMBL" id="PLX17406.1"/>
    </source>
</evidence>
<reference evidence="2 3" key="1">
    <citation type="submission" date="2017-11" db="EMBL/GenBank/DDBJ databases">
        <title>Genome-resolved metagenomics identifies genetic mobility, metabolic interactions, and unexpected diversity in perchlorate-reducing communities.</title>
        <authorList>
            <person name="Barnum T.P."/>
            <person name="Figueroa I.A."/>
            <person name="Carlstrom C.I."/>
            <person name="Lucas L.N."/>
            <person name="Engelbrektson A.L."/>
            <person name="Coates J.D."/>
        </authorList>
    </citation>
    <scope>NUCLEOTIDE SEQUENCE [LARGE SCALE GENOMIC DNA]</scope>
    <source>
        <strain evidence="2">BM706</strain>
    </source>
</reference>
<evidence type="ECO:0000313" key="3">
    <source>
        <dbReference type="Proteomes" id="UP000234857"/>
    </source>
</evidence>
<dbReference type="AlphaFoldDB" id="A0A2N5ZFJ8"/>
<accession>A0A2N5ZFJ8</accession>
<evidence type="ECO:0000256" key="1">
    <source>
        <dbReference type="SAM" id="Phobius"/>
    </source>
</evidence>
<gene>
    <name evidence="2" type="ORF">C0601_07545</name>
</gene>
<keyword evidence="1" id="KW-0472">Membrane</keyword>
<protein>
    <submittedName>
        <fullName evidence="2">Uncharacterized protein</fullName>
    </submittedName>
</protein>
<comment type="caution">
    <text evidence="2">The sequence shown here is derived from an EMBL/GenBank/DDBJ whole genome shotgun (WGS) entry which is preliminary data.</text>
</comment>
<organism evidence="2 3">
    <name type="scientific">Muiribacterium halophilum</name>
    <dbReference type="NCBI Taxonomy" id="2053465"/>
    <lineage>
        <taxon>Bacteria</taxon>
        <taxon>Candidatus Muiribacteriota</taxon>
        <taxon>Candidatus Muiribacteriia</taxon>
        <taxon>Candidatus Muiribacteriales</taxon>
        <taxon>Candidatus Muiribacteriaceae</taxon>
        <taxon>Candidatus Muiribacterium</taxon>
    </lineage>
</organism>